<dbReference type="InterPro" id="IPR046749">
    <property type="entry name" value="SHOCT_2"/>
</dbReference>
<organism evidence="2 3">
    <name type="scientific">Amphibacillus marinus</name>
    <dbReference type="NCBI Taxonomy" id="872970"/>
    <lineage>
        <taxon>Bacteria</taxon>
        <taxon>Bacillati</taxon>
        <taxon>Bacillota</taxon>
        <taxon>Bacilli</taxon>
        <taxon>Bacillales</taxon>
        <taxon>Bacillaceae</taxon>
        <taxon>Amphibacillus</taxon>
    </lineage>
</organism>
<reference evidence="2 3" key="1">
    <citation type="submission" date="2016-10" db="EMBL/GenBank/DDBJ databases">
        <authorList>
            <person name="de Groot N.N."/>
        </authorList>
    </citation>
    <scope>NUCLEOTIDE SEQUENCE [LARGE SCALE GENOMIC DNA]</scope>
    <source>
        <strain evidence="2 3">CGMCC 1.10434</strain>
    </source>
</reference>
<accession>A0A1H8LL29</accession>
<protein>
    <recommendedName>
        <fullName evidence="1">SHOCT-like domain-containing protein</fullName>
    </recommendedName>
</protein>
<dbReference type="Pfam" id="PF20612">
    <property type="entry name" value="SHOCT_2"/>
    <property type="match status" value="1"/>
</dbReference>
<dbReference type="EMBL" id="FODJ01000003">
    <property type="protein sequence ID" value="SEO05488.1"/>
    <property type="molecule type" value="Genomic_DNA"/>
</dbReference>
<evidence type="ECO:0000313" key="2">
    <source>
        <dbReference type="EMBL" id="SEO05488.1"/>
    </source>
</evidence>
<name>A0A1H8LL29_9BACI</name>
<dbReference type="RefSeq" id="WP_177178236.1">
    <property type="nucleotide sequence ID" value="NZ_FODJ01000003.1"/>
</dbReference>
<proteinExistence type="predicted"/>
<keyword evidence="3" id="KW-1185">Reference proteome</keyword>
<evidence type="ECO:0000313" key="3">
    <source>
        <dbReference type="Proteomes" id="UP000199300"/>
    </source>
</evidence>
<gene>
    <name evidence="2" type="ORF">SAMN04488134_103236</name>
</gene>
<dbReference type="AlphaFoldDB" id="A0A1H8LL29"/>
<dbReference type="Proteomes" id="UP000199300">
    <property type="component" value="Unassembled WGS sequence"/>
</dbReference>
<feature type="domain" description="SHOCT-like" evidence="1">
    <location>
        <begin position="1"/>
        <end position="40"/>
    </location>
</feature>
<dbReference type="STRING" id="872970.SAMN04488134_103236"/>
<sequence>MENLMKFTIQLAMLSSLLDEKMISEKEFIKIKVDLEIKYKIKRGLRGT</sequence>
<evidence type="ECO:0000259" key="1">
    <source>
        <dbReference type="Pfam" id="PF20612"/>
    </source>
</evidence>